<dbReference type="AlphaFoldDB" id="A0AA35X843"/>
<organism evidence="2 3">
    <name type="scientific">Geodia barretti</name>
    <name type="common">Barrett's horny sponge</name>
    <dbReference type="NCBI Taxonomy" id="519541"/>
    <lineage>
        <taxon>Eukaryota</taxon>
        <taxon>Metazoa</taxon>
        <taxon>Porifera</taxon>
        <taxon>Demospongiae</taxon>
        <taxon>Heteroscleromorpha</taxon>
        <taxon>Tetractinellida</taxon>
        <taxon>Astrophorina</taxon>
        <taxon>Geodiidae</taxon>
        <taxon>Geodia</taxon>
    </lineage>
</organism>
<gene>
    <name evidence="2" type="ORF">GBAR_LOCUS23151</name>
</gene>
<evidence type="ECO:0000256" key="1">
    <source>
        <dbReference type="SAM" id="MobiDB-lite"/>
    </source>
</evidence>
<dbReference type="EMBL" id="CASHTH010003200">
    <property type="protein sequence ID" value="CAI8041710.1"/>
    <property type="molecule type" value="Genomic_DNA"/>
</dbReference>
<comment type="caution">
    <text evidence="2">The sequence shown here is derived from an EMBL/GenBank/DDBJ whole genome shotgun (WGS) entry which is preliminary data.</text>
</comment>
<protein>
    <submittedName>
        <fullName evidence="2">Uncharacterized protein</fullName>
    </submittedName>
</protein>
<feature type="region of interest" description="Disordered" evidence="1">
    <location>
        <begin position="58"/>
        <end position="79"/>
    </location>
</feature>
<reference evidence="2" key="1">
    <citation type="submission" date="2023-03" db="EMBL/GenBank/DDBJ databases">
        <authorList>
            <person name="Steffen K."/>
            <person name="Cardenas P."/>
        </authorList>
    </citation>
    <scope>NUCLEOTIDE SEQUENCE</scope>
</reference>
<proteinExistence type="predicted"/>
<evidence type="ECO:0000313" key="3">
    <source>
        <dbReference type="Proteomes" id="UP001174909"/>
    </source>
</evidence>
<name>A0AA35X843_GEOBA</name>
<sequence>MCPLSVSRLVSTSYPRPLALLTSPGLSQSKMIQRWSSQSQTRLLPQFCPHAEPHRVITKGLQPSPHTGTRSVIMKEPQPSFRTATDLELPITRKMQLFL</sequence>
<accession>A0AA35X843</accession>
<evidence type="ECO:0000313" key="2">
    <source>
        <dbReference type="EMBL" id="CAI8041710.1"/>
    </source>
</evidence>
<dbReference type="Proteomes" id="UP001174909">
    <property type="component" value="Unassembled WGS sequence"/>
</dbReference>
<keyword evidence="3" id="KW-1185">Reference proteome</keyword>